<dbReference type="Proteomes" id="UP001352852">
    <property type="component" value="Unassembled WGS sequence"/>
</dbReference>
<evidence type="ECO:0000259" key="3">
    <source>
        <dbReference type="Pfam" id="PF08393"/>
    </source>
</evidence>
<sequence>QKLREEREAKRAQLDGRHDYILSIVASCLGLEKSDVEDAILEGNQIDRMEQFFVANGLPHLMFYYQDTEPAEGATASPPTQFDSHQPGNTKKVFVTDGKDVALTGVCVFFTRANTLKTITSENIHRDVNFNMLDATEGGLLKSVEQLLSDVFIPTLRKINHGWGELASPQAQGVKQEFISSLESFVSVLVGAQESLQETVTLKECDTFDLRVLKSPADYMAAANSAETTEKIEACMKVWIKQIEQVLAESDQLRKEADDLGPRAELDHWKKRMSRFNYLLDQLKTPDVSAVLGVLLLAKSKLIKSWRELDIRITDAANEAKDNVKYLYSLERFCDPLYNSDPVSMVDSIPALINAIKMIHSISRYYNTSEKITSLFVKVTNQMITSCKAYITNNGSNSIWDQPQQVVTDKIKAAIRLNQEYQRCFHKTKEQLEQTPSQRKFDISEMYIFGKFDTFQRRLNKILEMFDTITTYSALQDSKIEGLETIATRFQAIVMNLKKKHYSFLDHRRTDFDVDYEEFCKSTSELHKQLRTFMENTFDEIQNTEKALNVLEKFERLGIRDLGIDERYQHILQNYSRDLEMVSSIYAKQKLDPPIGRNMPPVAGRIMWARQLYSRIQRPMDLFKKHEGVLSTKEAKMIIRNFNRVARTLLEYEILYHHNWMTKMEYARAGLKALLLVRSSVTGQLVVNLDPEILTQIRETDCMKRMNLEIPPFAAQLQQKQNILKQNYDKLQLMLSENTRIRAKIHTAFEQMAMPHVAKVDEAIQPGLISLSWTSLSIDKYLSHIDKALADLELLIDRVNDLVEFRIDAVLQEMSVSTLCVLPEDQPVTCEEFVKTTRDLCIKQAQNLHLKSTLVEEATNELINMLMEFDHGQKEEVKAVEEISSESKTNDPFEPEGKDKHSSESHLISRNMLPLPAFSGPSSPLVKRRKKRDLMEIMEQEAQELLSYFNHRNVDALLKVTRNTLEMLRKRIHTSSLVHFLGESDALSHGKPWAIFRANVTLSIPNIVMVPALEEVQQALNRAVECVVSVSKGVGQWSKERISKRKMNERRMAALKQDSSESESDDGATTHRSMTDGSSSDISASVIQPIPFQARNYYKSVSENKEIVKLVSVLSTSISSTKKEVETALDRFSCYHHIWRKDHEDSMQRFIEGSPLLSEFESQILFYQDLELKINSEPEYITIGAIALFTAFLKMSLTAETKNWIVDYGLYCNRKYRSDMEQIFAFVVEAGKKLNRQIKDLDDIRIAMAALKEIREHQINIDFQVGPIEESYAMLHKYGLSVTKEEIDKVDTLRYAWEKLLSRTTEVQNELVALQPHFRGELVSNVETFQEDCQHFYQEYEKDGPMVEGLAPQDASDRLIMFQNRFDNLYRKYITYTGGEELFGLPVTQHPQLLEIRKQLVLLQKLYGLYNNVIETVNGYYNVLWADINIEKINIELLDFQTRCRKLPRALKEWQAFLDLKKTIDDFSECCPILELMTNKAMMTRHWKRITEVTGHTFDVETDTFKLHNIMKAPLLKCKEEIEDICISALKERDIEQKLKQVIGEWDNKIFTFANFKTRGELLLRGDSTSEIIASMEDSLMILGSLMSNRYNTPFKAQIQKWVQNLSNTTDIIEHWMTVQNLWIYLEAVFVGGDIAKQLPKEAKRFSNIDKSWVKIMMRAHEMPNVVQSCVGDETMGQLLPHLLEQLEICQKSLTGYLEKKRLLFPRFFFVSDPALLEILGQASDSHTIQAHLLNVFDNIKTVRFHDKIYDRILAVSSREGETVELERPVTAEGNVEVWLNALLKESQWSLHLVIRQAVQAIQDSGFQLIDFLNSFPAQVGLLGIQMIWTRDSEEALTSARFDRRIMSKTNQLFLDLLNTLIDMTTRDLEAVERTKYETLITIHVHQRDIFDDLCRLHVKSPTDFEWLKQCRFYFNEDSDKMIINITDVGFVYQNEFLGCTERLVITPLTDSCQRKSAPRTLIVGNTAVDGIKNFCNKKNTEVMIGTSNMVSDI</sequence>
<feature type="compositionally biased region" description="Basic and acidic residues" evidence="1">
    <location>
        <begin position="888"/>
        <end position="904"/>
    </location>
</feature>
<dbReference type="InterPro" id="IPR013602">
    <property type="entry name" value="Dynein_heavy_linker"/>
</dbReference>
<evidence type="ECO:0000259" key="2">
    <source>
        <dbReference type="Pfam" id="PF08385"/>
    </source>
</evidence>
<protein>
    <submittedName>
        <fullName evidence="5">Dynein heavy chain 5, axonemal</fullName>
    </submittedName>
</protein>
<dbReference type="Pfam" id="PF08393">
    <property type="entry name" value="DHC_N2"/>
    <property type="match status" value="1"/>
</dbReference>
<evidence type="ECO:0000259" key="4">
    <source>
        <dbReference type="Pfam" id="PF25007"/>
    </source>
</evidence>
<feature type="compositionally biased region" description="Polar residues" evidence="1">
    <location>
        <begin position="1070"/>
        <end position="1082"/>
    </location>
</feature>
<comment type="caution">
    <text evidence="5">The sequence shown here is derived from an EMBL/GenBank/DDBJ whole genome shotgun (WGS) entry which is preliminary data.</text>
</comment>
<dbReference type="PANTHER" id="PTHR46532">
    <property type="entry name" value="MALE FERTILITY FACTOR KL5"/>
    <property type="match status" value="1"/>
</dbReference>
<feature type="region of interest" description="Disordered" evidence="1">
    <location>
        <begin position="1048"/>
        <end position="1082"/>
    </location>
</feature>
<evidence type="ECO:0000313" key="5">
    <source>
        <dbReference type="EMBL" id="MED6289864.1"/>
    </source>
</evidence>
<dbReference type="Gene3D" id="1.10.287.2620">
    <property type="match status" value="1"/>
</dbReference>
<dbReference type="Gene3D" id="1.20.58.1120">
    <property type="match status" value="1"/>
</dbReference>
<keyword evidence="6" id="KW-1185">Reference proteome</keyword>
<dbReference type="InterPro" id="IPR042222">
    <property type="entry name" value="Dynein_2_N"/>
</dbReference>
<evidence type="ECO:0000313" key="6">
    <source>
        <dbReference type="Proteomes" id="UP001352852"/>
    </source>
</evidence>
<proteinExistence type="predicted"/>
<feature type="non-terminal residue" evidence="5">
    <location>
        <position position="1"/>
    </location>
</feature>
<accession>A0ABU7ERS7</accession>
<dbReference type="Pfam" id="PF25007">
    <property type="entry name" value="DYH2-5-8_CC"/>
    <property type="match status" value="1"/>
</dbReference>
<dbReference type="InterPro" id="IPR056759">
    <property type="entry name" value="DYH2-5-8_CC"/>
</dbReference>
<dbReference type="Gene3D" id="1.20.140.100">
    <property type="entry name" value="Dynein heavy chain, N-terminal domain 2"/>
    <property type="match status" value="1"/>
</dbReference>
<name>A0ABU7ERS7_9TELE</name>
<dbReference type="Gene3D" id="3.20.180.20">
    <property type="entry name" value="Dynein heavy chain, N-terminal domain 2"/>
    <property type="match status" value="1"/>
</dbReference>
<feature type="domain" description="Dynein heavy chain linker" evidence="3">
    <location>
        <begin position="1394"/>
        <end position="1798"/>
    </location>
</feature>
<feature type="domain" description="Dynein axonemal heavy chain 2/5/8 coiled-coil" evidence="4">
    <location>
        <begin position="1217"/>
        <end position="1309"/>
    </location>
</feature>
<dbReference type="InterPro" id="IPR026983">
    <property type="entry name" value="DHC"/>
</dbReference>
<evidence type="ECO:0000256" key="1">
    <source>
        <dbReference type="SAM" id="MobiDB-lite"/>
    </source>
</evidence>
<dbReference type="EMBL" id="JAHUTJ010065976">
    <property type="protein sequence ID" value="MED6289864.1"/>
    <property type="molecule type" value="Genomic_DNA"/>
</dbReference>
<gene>
    <name evidence="5" type="primary">DNAH5_1</name>
    <name evidence="5" type="ORF">CHARACLAT_007301</name>
</gene>
<feature type="region of interest" description="Disordered" evidence="1">
    <location>
        <begin position="878"/>
        <end position="906"/>
    </location>
</feature>
<feature type="domain" description="Dynein heavy chain tail" evidence="2">
    <location>
        <begin position="230"/>
        <end position="781"/>
    </location>
</feature>
<dbReference type="InterPro" id="IPR013594">
    <property type="entry name" value="Dynein_heavy_tail"/>
</dbReference>
<dbReference type="InterPro" id="IPR042228">
    <property type="entry name" value="Dynein_linker_3"/>
</dbReference>
<reference evidence="5 6" key="1">
    <citation type="submission" date="2021-06" db="EMBL/GenBank/DDBJ databases">
        <authorList>
            <person name="Palmer J.M."/>
        </authorList>
    </citation>
    <scope>NUCLEOTIDE SEQUENCE [LARGE SCALE GENOMIC DNA]</scope>
    <source>
        <strain evidence="5 6">CL_MEX2019</strain>
        <tissue evidence="5">Muscle</tissue>
    </source>
</reference>
<organism evidence="5 6">
    <name type="scientific">Characodon lateralis</name>
    <dbReference type="NCBI Taxonomy" id="208331"/>
    <lineage>
        <taxon>Eukaryota</taxon>
        <taxon>Metazoa</taxon>
        <taxon>Chordata</taxon>
        <taxon>Craniata</taxon>
        <taxon>Vertebrata</taxon>
        <taxon>Euteleostomi</taxon>
        <taxon>Actinopterygii</taxon>
        <taxon>Neopterygii</taxon>
        <taxon>Teleostei</taxon>
        <taxon>Neoteleostei</taxon>
        <taxon>Acanthomorphata</taxon>
        <taxon>Ovalentaria</taxon>
        <taxon>Atherinomorphae</taxon>
        <taxon>Cyprinodontiformes</taxon>
        <taxon>Goodeidae</taxon>
        <taxon>Characodon</taxon>
    </lineage>
</organism>
<dbReference type="Pfam" id="PF08385">
    <property type="entry name" value="DHC_N1"/>
    <property type="match status" value="1"/>
</dbReference>
<feature type="non-terminal residue" evidence="5">
    <location>
        <position position="1994"/>
    </location>
</feature>
<dbReference type="PANTHER" id="PTHR46532:SF13">
    <property type="entry name" value="CYTOPLASMIC DYNEIN 1 HEAVY CHAIN 1"/>
    <property type="match status" value="1"/>
</dbReference>